<evidence type="ECO:0000313" key="6">
    <source>
        <dbReference type="EMBL" id="ONK74053.1"/>
    </source>
</evidence>
<proteinExistence type="predicted"/>
<dbReference type="InterPro" id="IPR005559">
    <property type="entry name" value="CG-1_dom"/>
</dbReference>
<keyword evidence="7" id="KW-1185">Reference proteome</keyword>
<dbReference type="PROSITE" id="PS51437">
    <property type="entry name" value="CG_1"/>
    <property type="match status" value="1"/>
</dbReference>
<feature type="region of interest" description="Disordered" evidence="4">
    <location>
        <begin position="143"/>
        <end position="203"/>
    </location>
</feature>
<feature type="domain" description="CG-1" evidence="5">
    <location>
        <begin position="15"/>
        <end position="141"/>
    </location>
</feature>
<evidence type="ECO:0000256" key="1">
    <source>
        <dbReference type="ARBA" id="ARBA00004123"/>
    </source>
</evidence>
<dbReference type="EMBL" id="CM007383">
    <property type="protein sequence ID" value="ONK74053.1"/>
    <property type="molecule type" value="Genomic_DNA"/>
</dbReference>
<evidence type="ECO:0000259" key="5">
    <source>
        <dbReference type="PROSITE" id="PS51437"/>
    </source>
</evidence>
<accession>A0A5P1F8H9</accession>
<reference evidence="7" key="1">
    <citation type="journal article" date="2017" name="Nat. Commun.">
        <title>The asparagus genome sheds light on the origin and evolution of a young Y chromosome.</title>
        <authorList>
            <person name="Harkess A."/>
            <person name="Zhou J."/>
            <person name="Xu C."/>
            <person name="Bowers J.E."/>
            <person name="Van der Hulst R."/>
            <person name="Ayyampalayam S."/>
            <person name="Mercati F."/>
            <person name="Riccardi P."/>
            <person name="McKain M.R."/>
            <person name="Kakrana A."/>
            <person name="Tang H."/>
            <person name="Ray J."/>
            <person name="Groenendijk J."/>
            <person name="Arikit S."/>
            <person name="Mathioni S.M."/>
            <person name="Nakano M."/>
            <person name="Shan H."/>
            <person name="Telgmann-Rauber A."/>
            <person name="Kanno A."/>
            <person name="Yue Z."/>
            <person name="Chen H."/>
            <person name="Li W."/>
            <person name="Chen Y."/>
            <person name="Xu X."/>
            <person name="Zhang Y."/>
            <person name="Luo S."/>
            <person name="Chen H."/>
            <person name="Gao J."/>
            <person name="Mao Z."/>
            <person name="Pires J.C."/>
            <person name="Luo M."/>
            <person name="Kudrna D."/>
            <person name="Wing R.A."/>
            <person name="Meyers B.C."/>
            <person name="Yi K."/>
            <person name="Kong H."/>
            <person name="Lavrijsen P."/>
            <person name="Sunseri F."/>
            <person name="Falavigna A."/>
            <person name="Ye Y."/>
            <person name="Leebens-Mack J.H."/>
            <person name="Chen G."/>
        </authorList>
    </citation>
    <scope>NUCLEOTIDE SEQUENCE [LARGE SCALE GENOMIC DNA]</scope>
    <source>
        <strain evidence="7">cv. DH0086</strain>
    </source>
</reference>
<dbReference type="Pfam" id="PF03859">
    <property type="entry name" value="CG-1"/>
    <property type="match status" value="1"/>
</dbReference>
<comment type="subcellular location">
    <subcellularLocation>
        <location evidence="1">Nucleus</location>
    </subcellularLocation>
</comment>
<dbReference type="GO" id="GO:0003690">
    <property type="term" value="F:double-stranded DNA binding"/>
    <property type="evidence" value="ECO:0007669"/>
    <property type="project" value="TreeGrafter"/>
</dbReference>
<evidence type="ECO:0000256" key="3">
    <source>
        <dbReference type="ARBA" id="ARBA00023242"/>
    </source>
</evidence>
<keyword evidence="3" id="KW-0539">Nucleus</keyword>
<dbReference type="PANTHER" id="PTHR23335">
    <property type="entry name" value="CALMODULIN-BINDING TRANSCRIPTION ACTIVATOR CAMTA"/>
    <property type="match status" value="1"/>
</dbReference>
<dbReference type="GO" id="GO:0006357">
    <property type="term" value="P:regulation of transcription by RNA polymerase II"/>
    <property type="evidence" value="ECO:0007669"/>
    <property type="project" value="TreeGrafter"/>
</dbReference>
<dbReference type="GO" id="GO:0003712">
    <property type="term" value="F:transcription coregulator activity"/>
    <property type="evidence" value="ECO:0007669"/>
    <property type="project" value="TreeGrafter"/>
</dbReference>
<dbReference type="AlphaFoldDB" id="A0A5P1F8H9"/>
<sequence length="501" mass="56183">MADGRQYSLNQQLGIEQILQEAQHRWLRPAEICEILRNYQKFHIAPEPPHRPSSGSLFLFDRKVLRYFRKDGHNWRKKKDGKTVKEAHERLKADSVDVLHCYYAHGEENESFQRRTYWMLEETFMHIVLVHYLEVKGGKASSYSRTRDDKEITKSSQTDSPICSNSFTSQDQLPSQTTDAGSPSSAQTSEYEDSQSDNYQARSGHHPLLGLQQYENGHLMDVHLLNSNIPISSLINQYNNQSSLVSTPETDLCSGSKESIAKVFNRIGLGLGFNSGRTQLDLPPWDEVLEHHATGISSTPVPTSLQAEAAATSDITKQVNLTFGELLTGGINFKQQDESKAELQEHPRDIDSVASSQANVKCELSLDGIMSSPAILKQSSAGLSNVEGEGLKKYDSFSKWMSKEFTEVDDPHKSTSQAYWNFMENVRVDDSGMSNPEQDAFIVGPSVSQDQLFSIIDYSPNWAYSGIETKVLITGTFLKEKKDVENIKLSCMFAPLSCSTT</sequence>
<evidence type="ECO:0000313" key="7">
    <source>
        <dbReference type="Proteomes" id="UP000243459"/>
    </source>
</evidence>
<dbReference type="PANTHER" id="PTHR23335:SF29">
    <property type="entry name" value="CALMODULIN-BINDING TRANSCRIPTION ACTIVATOR 1"/>
    <property type="match status" value="1"/>
</dbReference>
<organism evidence="6 7">
    <name type="scientific">Asparagus officinalis</name>
    <name type="common">Garden asparagus</name>
    <dbReference type="NCBI Taxonomy" id="4686"/>
    <lineage>
        <taxon>Eukaryota</taxon>
        <taxon>Viridiplantae</taxon>
        <taxon>Streptophyta</taxon>
        <taxon>Embryophyta</taxon>
        <taxon>Tracheophyta</taxon>
        <taxon>Spermatophyta</taxon>
        <taxon>Magnoliopsida</taxon>
        <taxon>Liliopsida</taxon>
        <taxon>Asparagales</taxon>
        <taxon>Asparagaceae</taxon>
        <taxon>Asparagoideae</taxon>
        <taxon>Asparagus</taxon>
    </lineage>
</organism>
<keyword evidence="2" id="KW-0804">Transcription</keyword>
<name>A0A5P1F8H9_ASPOF</name>
<protein>
    <recommendedName>
        <fullName evidence="5">CG-1 domain-containing protein</fullName>
    </recommendedName>
</protein>
<dbReference type="SMART" id="SM01076">
    <property type="entry name" value="CG-1"/>
    <property type="match status" value="1"/>
</dbReference>
<dbReference type="Gramene" id="ONK74053">
    <property type="protein sequence ID" value="ONK74053"/>
    <property type="gene ID" value="A4U43_C03F2300"/>
</dbReference>
<dbReference type="GO" id="GO:0005634">
    <property type="term" value="C:nucleus"/>
    <property type="evidence" value="ECO:0007669"/>
    <property type="project" value="UniProtKB-SubCell"/>
</dbReference>
<evidence type="ECO:0000256" key="2">
    <source>
        <dbReference type="ARBA" id="ARBA00023163"/>
    </source>
</evidence>
<gene>
    <name evidence="6" type="ORF">A4U43_C03F2300</name>
</gene>
<evidence type="ECO:0000256" key="4">
    <source>
        <dbReference type="SAM" id="MobiDB-lite"/>
    </source>
</evidence>
<dbReference type="Proteomes" id="UP000243459">
    <property type="component" value="Chromosome 3"/>
</dbReference>
<feature type="compositionally biased region" description="Polar residues" evidence="4">
    <location>
        <begin position="154"/>
        <end position="189"/>
    </location>
</feature>